<dbReference type="OrthoDB" id="66510at2759"/>
<evidence type="ECO:0000313" key="1">
    <source>
        <dbReference type="EMBL" id="OAD76949.1"/>
    </source>
</evidence>
<dbReference type="FunCoup" id="A0A167NZL7">
    <property type="interactions" value="1"/>
</dbReference>
<dbReference type="InterPro" id="IPR028241">
    <property type="entry name" value="RAVE2/Rogdi"/>
</dbReference>
<gene>
    <name evidence="1" type="ORF">PHYBLDRAFT_185877</name>
</gene>
<protein>
    <recommendedName>
        <fullName evidence="3">RAVE subunit 2/Rogdi</fullName>
    </recommendedName>
</protein>
<evidence type="ECO:0000313" key="2">
    <source>
        <dbReference type="Proteomes" id="UP000077315"/>
    </source>
</evidence>
<dbReference type="STRING" id="763407.A0A167NZL7"/>
<proteinExistence type="predicted"/>
<dbReference type="InParanoid" id="A0A167NZL7"/>
<reference evidence="2" key="1">
    <citation type="submission" date="2015-06" db="EMBL/GenBank/DDBJ databases">
        <title>Expansion of signal transduction pathways in fungi by whole-genome duplication.</title>
        <authorList>
            <consortium name="DOE Joint Genome Institute"/>
            <person name="Corrochano L.M."/>
            <person name="Kuo A."/>
            <person name="Marcet-Houben M."/>
            <person name="Polaino S."/>
            <person name="Salamov A."/>
            <person name="Villalobos J.M."/>
            <person name="Alvarez M.I."/>
            <person name="Avalos J."/>
            <person name="Benito E.P."/>
            <person name="Benoit I."/>
            <person name="Burger G."/>
            <person name="Camino L.P."/>
            <person name="Canovas D."/>
            <person name="Cerda-Olmedo E."/>
            <person name="Cheng J.-F."/>
            <person name="Dominguez A."/>
            <person name="Elias M."/>
            <person name="Eslava A.P."/>
            <person name="Glaser F."/>
            <person name="Grimwood J."/>
            <person name="Gutierrez G."/>
            <person name="Heitman J."/>
            <person name="Henrissat B."/>
            <person name="Iturriaga E.A."/>
            <person name="Lang B.F."/>
            <person name="Lavin J.L."/>
            <person name="Lee S."/>
            <person name="Li W."/>
            <person name="Lindquist E."/>
            <person name="Lopez-Garcia S."/>
            <person name="Luque E.M."/>
            <person name="Marcos A.T."/>
            <person name="Martin J."/>
            <person name="McCluskey K."/>
            <person name="Medina H.R."/>
            <person name="Miralles-Duran A."/>
            <person name="Miyazaki A."/>
            <person name="Munoz-Torres E."/>
            <person name="Oguiza J.A."/>
            <person name="Ohm R."/>
            <person name="Olmedo M."/>
            <person name="Orejas M."/>
            <person name="Ortiz-Castellanos L."/>
            <person name="Pisabarro A.G."/>
            <person name="Rodriguez-Romero J."/>
            <person name="Ruiz-Herrera J."/>
            <person name="Ruiz-Vazquez R."/>
            <person name="Sanz C."/>
            <person name="Schackwitz W."/>
            <person name="Schmutz J."/>
            <person name="Shahriari M."/>
            <person name="Shelest E."/>
            <person name="Silva-Franco F."/>
            <person name="Soanes D."/>
            <person name="Syed K."/>
            <person name="Tagua V.G."/>
            <person name="Talbot N.J."/>
            <person name="Thon M."/>
            <person name="De vries R.P."/>
            <person name="Wiebenga A."/>
            <person name="Yadav J.S."/>
            <person name="Braun E.L."/>
            <person name="Baker S."/>
            <person name="Garre V."/>
            <person name="Horwitz B."/>
            <person name="Torres-Martinez S."/>
            <person name="Idnurm A."/>
            <person name="Herrera-Estrella A."/>
            <person name="Gabaldon T."/>
            <person name="Grigoriev I.V."/>
        </authorList>
    </citation>
    <scope>NUCLEOTIDE SEQUENCE [LARGE SCALE GENOMIC DNA]</scope>
    <source>
        <strain evidence="2">NRRL 1555(-)</strain>
    </source>
</reference>
<dbReference type="EMBL" id="KV440975">
    <property type="protein sequence ID" value="OAD76949.1"/>
    <property type="molecule type" value="Genomic_DNA"/>
</dbReference>
<sequence>MHAKEEQETAICQREWLLHDIMPPMLHRLREHLETSLSILSKQTKMDSLPLTTSKNDSIKGLITLSGTHINTAELQIKLTPHQETAVKATIEETAPYFLEQAQQGRNYIGLATKRVRTMSEPLTKQAAVELLDDLCKLIDRARSSFEYPSEAALFPYKVCHPKYFSPPLKQDLVIEFFIQDVFIVCNVYCLDYNTTRGNKFSSDSPVFVYPLIRTSIAILCSKHYVHRESLNLSDIRSATYKDKNATVVDQAKTKTQSPMLTELKASLQSIRGLCQIYKQMLLQIEV</sequence>
<dbReference type="Pfam" id="PF10259">
    <property type="entry name" value="Rogdi_lz"/>
    <property type="match status" value="1"/>
</dbReference>
<dbReference type="PANTHER" id="PTHR13618">
    <property type="entry name" value="LEUCINE ZIPPER CONTAINING TRANSCRIPTION FACTOR LZF1"/>
    <property type="match status" value="1"/>
</dbReference>
<dbReference type="AlphaFoldDB" id="A0A167NZL7"/>
<dbReference type="Proteomes" id="UP000077315">
    <property type="component" value="Unassembled WGS sequence"/>
</dbReference>
<organism evidence="1 2">
    <name type="scientific">Phycomyces blakesleeanus (strain ATCC 8743b / DSM 1359 / FGSC 10004 / NBRC 33097 / NRRL 1555)</name>
    <dbReference type="NCBI Taxonomy" id="763407"/>
    <lineage>
        <taxon>Eukaryota</taxon>
        <taxon>Fungi</taxon>
        <taxon>Fungi incertae sedis</taxon>
        <taxon>Mucoromycota</taxon>
        <taxon>Mucoromycotina</taxon>
        <taxon>Mucoromycetes</taxon>
        <taxon>Mucorales</taxon>
        <taxon>Phycomycetaceae</taxon>
        <taxon>Phycomyces</taxon>
    </lineage>
</organism>
<dbReference type="RefSeq" id="XP_018294989.1">
    <property type="nucleotide sequence ID" value="XM_018439162.1"/>
</dbReference>
<dbReference type="GO" id="GO:0043291">
    <property type="term" value="C:RAVE complex"/>
    <property type="evidence" value="ECO:0007669"/>
    <property type="project" value="TreeGrafter"/>
</dbReference>
<name>A0A167NZL7_PHYB8</name>
<dbReference type="PANTHER" id="PTHR13618:SF1">
    <property type="entry name" value="PROTEIN ROGDI HOMOLOG"/>
    <property type="match status" value="1"/>
</dbReference>
<keyword evidence="2" id="KW-1185">Reference proteome</keyword>
<dbReference type="VEuPathDB" id="FungiDB:PHYBLDRAFT_185877"/>
<accession>A0A167NZL7</accession>
<evidence type="ECO:0008006" key="3">
    <source>
        <dbReference type="Google" id="ProtNLM"/>
    </source>
</evidence>
<dbReference type="GeneID" id="29000068"/>